<dbReference type="Proteomes" id="UP000199019">
    <property type="component" value="Unassembled WGS sequence"/>
</dbReference>
<dbReference type="OrthoDB" id="556502at2"/>
<sequence length="560" mass="61595">MERLPVIYVRGYAGGTAGINSQVDDPFYGFNEGATHVRVGGDGDPMFYQFEGPLLRLMSDENYRLLVRGDQHLYLEDADDGSVRPHSLWVYRFYDQAATTFAAPPREEGLIHRFLTGLHQRVTSEGFDIESAAAGLYDLVMLVRAKTGASKVYLVAHSMGGLVCRCMMQKVCAGEGRAPAKDIVARLFTYGTPHGGIDFEISALDWAQEAFGPAGSDIFAPEKMYGYLTPGRRFGDLPGPGTHWDPQALDPEVFSPADVFCLIGTNPQDYGAARLVVGPKSDGLVRIERAYVRGAHRSYVHRSHSGSYGEVNSEEGYQNLRRFLFGRWGVAVTLNGLPAYPSNMAELPEADQWPVWQADMRLTIRGLPIVLSEQLAAHWCPVQINDELARHVDSADTPVPLATTFLLDAAHEAELARERGDQPSPPRHGGRLRYVMTLRVFKLVERGRGFRFTEHLEQVPDWEDSLIVDVGPNEAGDGLTAWAAWNSEVSGCNDTCDPITEGLPPERRHPTVFERHGATHLARVDLPTIAHGLPIMGEAAHLTIVVTDRLAATAEAAPTA</sequence>
<reference evidence="2" key="1">
    <citation type="submission" date="2016-10" db="EMBL/GenBank/DDBJ databases">
        <authorList>
            <person name="Varghese N."/>
            <person name="Submissions S."/>
        </authorList>
    </citation>
    <scope>NUCLEOTIDE SEQUENCE [LARGE SCALE GENOMIC DNA]</scope>
    <source>
        <strain evidence="2">CGMCC 1.6963</strain>
    </source>
</reference>
<dbReference type="EMBL" id="FOHB01000008">
    <property type="protein sequence ID" value="SES45361.1"/>
    <property type="molecule type" value="Genomic_DNA"/>
</dbReference>
<accession>A0A1H9XH47</accession>
<gene>
    <name evidence="1" type="ORF">SAMN05216199_3782</name>
</gene>
<proteinExistence type="predicted"/>
<dbReference type="InterPro" id="IPR029058">
    <property type="entry name" value="AB_hydrolase_fold"/>
</dbReference>
<evidence type="ECO:0000313" key="2">
    <source>
        <dbReference type="Proteomes" id="UP000199019"/>
    </source>
</evidence>
<keyword evidence="2" id="KW-1185">Reference proteome</keyword>
<dbReference type="SUPFAM" id="SSF53474">
    <property type="entry name" value="alpha/beta-Hydrolases"/>
    <property type="match status" value="1"/>
</dbReference>
<organism evidence="1 2">
    <name type="scientific">Pedococcus cremeus</name>
    <dbReference type="NCBI Taxonomy" id="587636"/>
    <lineage>
        <taxon>Bacteria</taxon>
        <taxon>Bacillati</taxon>
        <taxon>Actinomycetota</taxon>
        <taxon>Actinomycetes</taxon>
        <taxon>Micrococcales</taxon>
        <taxon>Intrasporangiaceae</taxon>
        <taxon>Pedococcus</taxon>
    </lineage>
</organism>
<name>A0A1H9XH47_9MICO</name>
<dbReference type="AlphaFoldDB" id="A0A1H9XH47"/>
<dbReference type="STRING" id="587636.SAMN05216199_3782"/>
<dbReference type="RefSeq" id="WP_091761634.1">
    <property type="nucleotide sequence ID" value="NZ_FOHB01000008.1"/>
</dbReference>
<protein>
    <recommendedName>
        <fullName evidence="3">Alpha/beta hydrolase</fullName>
    </recommendedName>
</protein>
<evidence type="ECO:0008006" key="3">
    <source>
        <dbReference type="Google" id="ProtNLM"/>
    </source>
</evidence>
<evidence type="ECO:0000313" key="1">
    <source>
        <dbReference type="EMBL" id="SES45361.1"/>
    </source>
</evidence>
<dbReference type="Gene3D" id="3.40.50.1820">
    <property type="entry name" value="alpha/beta hydrolase"/>
    <property type="match status" value="1"/>
</dbReference>